<name>A0A834RER1_SARSC</name>
<dbReference type="GO" id="GO:0071203">
    <property type="term" value="C:WASH complex"/>
    <property type="evidence" value="ECO:0007669"/>
    <property type="project" value="InterPro"/>
</dbReference>
<feature type="domain" description="WASH complex subunit 7 central" evidence="1">
    <location>
        <begin position="659"/>
        <end position="922"/>
    </location>
</feature>
<dbReference type="Pfam" id="PF14746">
    <property type="entry name" value="WASH-7_C"/>
    <property type="match status" value="1"/>
</dbReference>
<dbReference type="InterPro" id="IPR028283">
    <property type="entry name" value="WASH-7_C"/>
</dbReference>
<evidence type="ECO:0000313" key="5">
    <source>
        <dbReference type="EnsemblMetazoa" id="KAF7492203.1"/>
    </source>
</evidence>
<organism evidence="4">
    <name type="scientific">Sarcoptes scabiei</name>
    <name type="common">Itch mite</name>
    <name type="synonym">Acarus scabiei</name>
    <dbReference type="NCBI Taxonomy" id="52283"/>
    <lineage>
        <taxon>Eukaryota</taxon>
        <taxon>Metazoa</taxon>
        <taxon>Ecdysozoa</taxon>
        <taxon>Arthropoda</taxon>
        <taxon>Chelicerata</taxon>
        <taxon>Arachnida</taxon>
        <taxon>Acari</taxon>
        <taxon>Acariformes</taxon>
        <taxon>Sarcoptiformes</taxon>
        <taxon>Astigmata</taxon>
        <taxon>Psoroptidia</taxon>
        <taxon>Sarcoptoidea</taxon>
        <taxon>Sarcoptidae</taxon>
        <taxon>Sarcoptinae</taxon>
        <taxon>Sarcoptes</taxon>
    </lineage>
</organism>
<dbReference type="GO" id="GO:0016197">
    <property type="term" value="P:endosomal transport"/>
    <property type="evidence" value="ECO:0007669"/>
    <property type="project" value="TreeGrafter"/>
</dbReference>
<dbReference type="AlphaFoldDB" id="A0A834RER1"/>
<evidence type="ECO:0000259" key="2">
    <source>
        <dbReference type="Pfam" id="PF14745"/>
    </source>
</evidence>
<dbReference type="OrthoDB" id="10261210at2759"/>
<feature type="domain" description="WASH complex subunit 7 C-terminal" evidence="3">
    <location>
        <begin position="1046"/>
        <end position="1236"/>
    </location>
</feature>
<dbReference type="InterPro" id="IPR028191">
    <property type="entry name" value="WASH-4_N"/>
</dbReference>
<dbReference type="GO" id="GO:0005768">
    <property type="term" value="C:endosome"/>
    <property type="evidence" value="ECO:0007669"/>
    <property type="project" value="TreeGrafter"/>
</dbReference>
<dbReference type="InterPro" id="IPR028282">
    <property type="entry name" value="WASH-7_central"/>
</dbReference>
<evidence type="ECO:0000313" key="6">
    <source>
        <dbReference type="Proteomes" id="UP000070412"/>
    </source>
</evidence>
<reference evidence="5" key="3">
    <citation type="submission" date="2022-06" db="UniProtKB">
        <authorList>
            <consortium name="EnsemblMetazoa"/>
        </authorList>
    </citation>
    <scope>IDENTIFICATION</scope>
</reference>
<evidence type="ECO:0000313" key="4">
    <source>
        <dbReference type="EMBL" id="KAF7492203.1"/>
    </source>
</evidence>
<reference evidence="4" key="2">
    <citation type="submission" date="2020-01" db="EMBL/GenBank/DDBJ databases">
        <authorList>
            <person name="Korhonen P.K.K."/>
            <person name="Guangxu M.G."/>
            <person name="Wang T.W."/>
            <person name="Stroehlein A.J.S."/>
            <person name="Young N.D."/>
            <person name="Ang C.-S.A."/>
            <person name="Fernando D.W.F."/>
            <person name="Lu H.L."/>
            <person name="Taylor S.T."/>
            <person name="Ehtesham M.E.M."/>
            <person name="Najaraj S.H.N."/>
            <person name="Harsha G.H.G."/>
            <person name="Madugundu A.M."/>
            <person name="Renuse S.R."/>
            <person name="Holt D.H."/>
            <person name="Pandey A.P."/>
            <person name="Papenfuss A.P."/>
            <person name="Gasser R.B.G."/>
            <person name="Fischer K.F."/>
        </authorList>
    </citation>
    <scope>NUCLEOTIDE SEQUENCE</scope>
    <source>
        <strain evidence="4">SSS_KF_BRIS2020</strain>
    </source>
</reference>
<dbReference type="InterPro" id="IPR027307">
    <property type="entry name" value="WASH7"/>
</dbReference>
<protein>
    <submittedName>
        <fullName evidence="4">WASH complex subunit 7</fullName>
    </submittedName>
</protein>
<proteinExistence type="predicted"/>
<gene>
    <name evidence="4" type="ORF">SSS_8875</name>
</gene>
<dbReference type="Pfam" id="PF14744">
    <property type="entry name" value="WASH-7_mid"/>
    <property type="match status" value="2"/>
</dbReference>
<evidence type="ECO:0000259" key="3">
    <source>
        <dbReference type="Pfam" id="PF14746"/>
    </source>
</evidence>
<dbReference type="EMBL" id="WVUK01000056">
    <property type="protein sequence ID" value="KAF7492203.1"/>
    <property type="molecule type" value="Genomic_DNA"/>
</dbReference>
<feature type="domain" description="WASH complex subunit 7 central" evidence="1">
    <location>
        <begin position="951"/>
        <end position="1021"/>
    </location>
</feature>
<dbReference type="Proteomes" id="UP000070412">
    <property type="component" value="Unassembled WGS sequence"/>
</dbReference>
<feature type="domain" description="WASH complex subunit 4 N-terminal" evidence="2">
    <location>
        <begin position="68"/>
        <end position="656"/>
    </location>
</feature>
<dbReference type="PANTHER" id="PTHR31409">
    <property type="entry name" value="WASH COMPLEX SUBUNIT 4"/>
    <property type="match status" value="1"/>
</dbReference>
<keyword evidence="6" id="KW-1185">Reference proteome</keyword>
<dbReference type="GO" id="GO:0007032">
    <property type="term" value="P:endosome organization"/>
    <property type="evidence" value="ECO:0007669"/>
    <property type="project" value="TreeGrafter"/>
</dbReference>
<dbReference type="PANTHER" id="PTHR31409:SF0">
    <property type="entry name" value="WASH COMPLEX SUBUNIT 4"/>
    <property type="match status" value="1"/>
</dbReference>
<reference evidence="6" key="1">
    <citation type="journal article" date="2020" name="PLoS Negl. Trop. Dis.">
        <title>High-quality nuclear genome for Sarcoptes scabiei-A critical resource for a neglected parasite.</title>
        <authorList>
            <person name="Korhonen P.K."/>
            <person name="Gasser R.B."/>
            <person name="Ma G."/>
            <person name="Wang T."/>
            <person name="Stroehlein A.J."/>
            <person name="Young N.D."/>
            <person name="Ang C.S."/>
            <person name="Fernando D.D."/>
            <person name="Lu H.C."/>
            <person name="Taylor S."/>
            <person name="Reynolds S.L."/>
            <person name="Mofiz E."/>
            <person name="Najaraj S.H."/>
            <person name="Gowda H."/>
            <person name="Madugundu A."/>
            <person name="Renuse S."/>
            <person name="Holt D."/>
            <person name="Pandey A."/>
            <person name="Papenfuss A.T."/>
            <person name="Fischer K."/>
        </authorList>
    </citation>
    <scope>NUCLEOTIDE SEQUENCE [LARGE SCALE GENOMIC DNA]</scope>
</reference>
<sequence length="1239" mass="144129">MSISSELDQEITDKLRQKTFLAFQNLVEDLNIDAEIIAKKHCFEYSFTCATNDARFFDNEHREDRPPPENTDLFQLLQTCGNQHLNKMILVFSSLIDELNELSGQTKKKFIGPLQLYREDYILATTIERDPDQRKLFIFDDDDEDDHFDDHRFDNRSALFGETDGENYFSAIAFLLANLFDLICFIKRCYEVATNLILQLHTFLLLSNIKTNDKSFRTSLKEVLPDLNEKIRFDIAWESLTNISISLINLDKLFSQQSSVFRRDILNYKRSLETVLCDSECYGLESKSLKIQKLLAVINEIEHELLKVVLRLIVSILNCDISENGAILRNNHLNESIINFIKNSCMCLEKNDEDLFNDEHRILSLSAFFALYVFMFWKESDRKMLKNLIEIQRKFNLLYVHLPGNVSVSPDVALLQILPRQLTDAKVFEYFSSQRSLLLKSGSCDQRIKQLTFAITQWITKAEESFVSGFKDSINNGDTLKQVFNRIKLIKEGILFSQQLHQIIRNCIAIHLENNQALSKIDTLGLCRAIILLKGLKRFFSDHEKLVLDIVASYQKYNACAMLNILTKVKRKILSKVTDYSEQKLDSLSALILIANCLNGPLITKQRIILISLCLSYVQSYPELFCDDDLEKIHISFTRICYFDAILPKLNEWFDCQFLHFNNEIVKVYFRNFYDSFGGRSPTTTTDINGLQYFFDAISDVIPFFRSIRNEAISENLIRISLENTLTIFTNQFMNPILKDFEDELRFLSHIDLKLGEKNPFNRNFKDFKSLLSSEPFKIFNGRATIWFKPLHDWKTYESMLGYASDKFNLEFASLQLPTQTLEQGLDIVEITRNITSFIASYQYNLNNQFFIERDSSNKHLNVLTIKHFANSIQTHGFGIINSTVNFIYKFLRQKLQTLFQFLYEEHVKSRLIKDIRYFREMIQLDPLVNSDGEVSNGNNRSKTPQQSSSSTVLAKFPYERAEKFVKGIRKLGQTKDGHSYLDKFRELLTEIGNVMGFIRMLRSGSMHCTAQIADFVPDLDDLQSLSFEQLVRDERSIKDGDDCETMDAAKNLDLVLKTITENYSDSTDYFKLLVEVFATTFRDPKYVHLRNFYVILPATTLNFVEYICICKEQLQRKSMKEANIFTEDGFAMGVVFVLKILNQFNQFDSLQWFLSIDDHVQQSISKIDSSYPIESVRNSQVESKQQSSIRSSSSNKDLQKQLEQTKSLTLKRIQMFHREFQLLKFNLTSSRILYKSSI</sequence>
<dbReference type="Pfam" id="PF14745">
    <property type="entry name" value="WASH-4_N"/>
    <property type="match status" value="1"/>
</dbReference>
<accession>A0A834RER1</accession>
<dbReference type="EnsemblMetazoa" id="SSS_8875s_mrna">
    <property type="protein sequence ID" value="KAF7492203.1"/>
    <property type="gene ID" value="SSS_8875"/>
</dbReference>
<evidence type="ECO:0000259" key="1">
    <source>
        <dbReference type="Pfam" id="PF14744"/>
    </source>
</evidence>